<comment type="caution">
    <text evidence="2">The sequence shown here is derived from an EMBL/GenBank/DDBJ whole genome shotgun (WGS) entry which is preliminary data.</text>
</comment>
<dbReference type="RefSeq" id="WP_040065924.1">
    <property type="nucleotide sequence ID" value="NZ_JXDG01000021.1"/>
</dbReference>
<dbReference type="Proteomes" id="UP000031535">
    <property type="component" value="Unassembled WGS sequence"/>
</dbReference>
<protein>
    <recommendedName>
        <fullName evidence="4">Transmembrane protein</fullName>
    </recommendedName>
</protein>
<dbReference type="OrthoDB" id="6196651at2"/>
<evidence type="ECO:0008006" key="4">
    <source>
        <dbReference type="Google" id="ProtNLM"/>
    </source>
</evidence>
<keyword evidence="1" id="KW-0472">Membrane</keyword>
<gene>
    <name evidence="2" type="ORF">UCMB321_2004</name>
</gene>
<feature type="transmembrane region" description="Helical" evidence="1">
    <location>
        <begin position="64"/>
        <end position="82"/>
    </location>
</feature>
<evidence type="ECO:0000313" key="2">
    <source>
        <dbReference type="EMBL" id="KIH84204.1"/>
    </source>
</evidence>
<dbReference type="AlphaFoldDB" id="A0A0C2EE33"/>
<name>A0A0C2EE33_9PSED</name>
<reference evidence="2 3" key="1">
    <citation type="submission" date="2015-01" db="EMBL/GenBank/DDBJ databases">
        <title>Complete genome of Pseudomonas batumici UCM B-321 producer of the batumin antibiotic with strong antistaphilococcal and potential anticancer activity.</title>
        <authorList>
            <person name="Klochko V.V."/>
            <person name="Zelena L.B."/>
            <person name="Elena K.A."/>
            <person name="Reva O.N."/>
        </authorList>
    </citation>
    <scope>NUCLEOTIDE SEQUENCE [LARGE SCALE GENOMIC DNA]</scope>
    <source>
        <strain evidence="2 3">UCM B-321</strain>
    </source>
</reference>
<keyword evidence="1" id="KW-1133">Transmembrane helix</keyword>
<evidence type="ECO:0000256" key="1">
    <source>
        <dbReference type="SAM" id="Phobius"/>
    </source>
</evidence>
<feature type="transmembrane region" description="Helical" evidence="1">
    <location>
        <begin position="6"/>
        <end position="27"/>
    </location>
</feature>
<feature type="transmembrane region" description="Helical" evidence="1">
    <location>
        <begin position="89"/>
        <end position="110"/>
    </location>
</feature>
<proteinExistence type="predicted"/>
<feature type="transmembrane region" description="Helical" evidence="1">
    <location>
        <begin position="130"/>
        <end position="153"/>
    </location>
</feature>
<dbReference type="EMBL" id="JXDG01000021">
    <property type="protein sequence ID" value="KIH84204.1"/>
    <property type="molecule type" value="Genomic_DNA"/>
</dbReference>
<keyword evidence="1" id="KW-0812">Transmembrane</keyword>
<feature type="transmembrane region" description="Helical" evidence="1">
    <location>
        <begin position="39"/>
        <end position="58"/>
    </location>
</feature>
<sequence>MFGISPLGWLHTLGSLPAIPLAAYMFGRYGRIVPRSTPGLLYLASMLIGACTVFLVAHQPVSKIIGAVTIALLLAGYGIGLLRWLGRAGVYIETILLSLTAFFLMVPTVSETLRRVPDGHPIVTDLHSPLLIGAQGCLLMVLIIGIIAQVLYLRNEKRRTNT</sequence>
<keyword evidence="3" id="KW-1185">Reference proteome</keyword>
<accession>A0A0C2EE33</accession>
<organism evidence="2 3">
    <name type="scientific">Pseudomonas batumici</name>
    <dbReference type="NCBI Taxonomy" id="226910"/>
    <lineage>
        <taxon>Bacteria</taxon>
        <taxon>Pseudomonadati</taxon>
        <taxon>Pseudomonadota</taxon>
        <taxon>Gammaproteobacteria</taxon>
        <taxon>Pseudomonadales</taxon>
        <taxon>Pseudomonadaceae</taxon>
        <taxon>Pseudomonas</taxon>
    </lineage>
</organism>
<dbReference type="STRING" id="226910.UCMB321_2004"/>
<evidence type="ECO:0000313" key="3">
    <source>
        <dbReference type="Proteomes" id="UP000031535"/>
    </source>
</evidence>